<evidence type="ECO:0000256" key="4">
    <source>
        <dbReference type="ARBA" id="ARBA00023163"/>
    </source>
</evidence>
<reference evidence="8" key="1">
    <citation type="submission" date="2024-03" db="EMBL/GenBank/DDBJ databases">
        <title>WGS assembly of Saponaria officinalis var. Norfolk2.</title>
        <authorList>
            <person name="Jenkins J."/>
            <person name="Shu S."/>
            <person name="Grimwood J."/>
            <person name="Barry K."/>
            <person name="Goodstein D."/>
            <person name="Schmutz J."/>
            <person name="Leebens-Mack J."/>
            <person name="Osbourn A."/>
        </authorList>
    </citation>
    <scope>NUCLEOTIDE SEQUENCE [LARGE SCALE GENOMIC DNA]</scope>
    <source>
        <strain evidence="8">JIC</strain>
    </source>
</reference>
<keyword evidence="9" id="KW-1185">Reference proteome</keyword>
<accession>A0AAW1H4M5</accession>
<keyword evidence="3" id="KW-0238">DNA-binding</keyword>
<keyword evidence="5" id="KW-0539">Nucleus</keyword>
<evidence type="ECO:0000256" key="3">
    <source>
        <dbReference type="ARBA" id="ARBA00023125"/>
    </source>
</evidence>
<dbReference type="AlphaFoldDB" id="A0AAW1H4M5"/>
<dbReference type="CDD" id="cd11393">
    <property type="entry name" value="bHLH_AtbHLH_like"/>
    <property type="match status" value="1"/>
</dbReference>
<dbReference type="GO" id="GO:0005634">
    <property type="term" value="C:nucleus"/>
    <property type="evidence" value="ECO:0007669"/>
    <property type="project" value="UniProtKB-SubCell"/>
</dbReference>
<evidence type="ECO:0000259" key="7">
    <source>
        <dbReference type="PROSITE" id="PS50888"/>
    </source>
</evidence>
<feature type="region of interest" description="Disordered" evidence="6">
    <location>
        <begin position="221"/>
        <end position="240"/>
    </location>
</feature>
<evidence type="ECO:0000256" key="6">
    <source>
        <dbReference type="SAM" id="MobiDB-lite"/>
    </source>
</evidence>
<evidence type="ECO:0000256" key="5">
    <source>
        <dbReference type="ARBA" id="ARBA00023242"/>
    </source>
</evidence>
<evidence type="ECO:0000256" key="2">
    <source>
        <dbReference type="ARBA" id="ARBA00023015"/>
    </source>
</evidence>
<feature type="domain" description="BHLH" evidence="7">
    <location>
        <begin position="279"/>
        <end position="329"/>
    </location>
</feature>
<dbReference type="PANTHER" id="PTHR16223:SF125">
    <property type="entry name" value="OS08G0506700 PROTEIN"/>
    <property type="match status" value="1"/>
</dbReference>
<keyword evidence="2" id="KW-0805">Transcription regulation</keyword>
<dbReference type="GO" id="GO:0000981">
    <property type="term" value="F:DNA-binding transcription factor activity, RNA polymerase II-specific"/>
    <property type="evidence" value="ECO:0007669"/>
    <property type="project" value="TreeGrafter"/>
</dbReference>
<feature type="compositionally biased region" description="Polar residues" evidence="6">
    <location>
        <begin position="221"/>
        <end position="237"/>
    </location>
</feature>
<protein>
    <recommendedName>
        <fullName evidence="7">BHLH domain-containing protein</fullName>
    </recommendedName>
</protein>
<dbReference type="FunFam" id="4.10.280.10:FF:000021">
    <property type="entry name" value="Transcription factor bHLH130 family"/>
    <property type="match status" value="1"/>
</dbReference>
<dbReference type="InterPro" id="IPR045843">
    <property type="entry name" value="IND-like"/>
</dbReference>
<gene>
    <name evidence="8" type="ORF">RND81_12G037100</name>
</gene>
<dbReference type="PANTHER" id="PTHR16223">
    <property type="entry name" value="TRANSCRIPTION FACTOR BHLH83-RELATED"/>
    <property type="match status" value="1"/>
</dbReference>
<dbReference type="SUPFAM" id="SSF47459">
    <property type="entry name" value="HLH, helix-loop-helix DNA-binding domain"/>
    <property type="match status" value="1"/>
</dbReference>
<evidence type="ECO:0000256" key="1">
    <source>
        <dbReference type="ARBA" id="ARBA00004123"/>
    </source>
</evidence>
<dbReference type="InterPro" id="IPR045239">
    <property type="entry name" value="bHLH95_bHLH"/>
</dbReference>
<dbReference type="InterPro" id="IPR011598">
    <property type="entry name" value="bHLH_dom"/>
</dbReference>
<dbReference type="SMART" id="SM00353">
    <property type="entry name" value="HLH"/>
    <property type="match status" value="1"/>
</dbReference>
<dbReference type="Proteomes" id="UP001443914">
    <property type="component" value="Unassembled WGS sequence"/>
</dbReference>
<dbReference type="Gene3D" id="4.10.280.10">
    <property type="entry name" value="Helix-loop-helix DNA-binding domain"/>
    <property type="match status" value="1"/>
</dbReference>
<dbReference type="EMBL" id="JBDFQZ010000012">
    <property type="protein sequence ID" value="KAK9671536.1"/>
    <property type="molecule type" value="Genomic_DNA"/>
</dbReference>
<name>A0AAW1H4M5_SAPOF</name>
<feature type="region of interest" description="Disordered" evidence="6">
    <location>
        <begin position="1"/>
        <end position="24"/>
    </location>
</feature>
<dbReference type="GO" id="GO:0000978">
    <property type="term" value="F:RNA polymerase II cis-regulatory region sequence-specific DNA binding"/>
    <property type="evidence" value="ECO:0007669"/>
    <property type="project" value="TreeGrafter"/>
</dbReference>
<evidence type="ECO:0000313" key="9">
    <source>
        <dbReference type="Proteomes" id="UP001443914"/>
    </source>
</evidence>
<dbReference type="InterPro" id="IPR036638">
    <property type="entry name" value="HLH_DNA-bd_sf"/>
</dbReference>
<comment type="caution">
    <text evidence="8">The sequence shown here is derived from an EMBL/GenBank/DDBJ whole genome shotgun (WGS) entry which is preliminary data.</text>
</comment>
<sequence length="349" mass="39192">MDTYLETHYNEDNNENQQEVAEEHQNSGLLRYRSAPSSLFFDYTQNLSDINNNNDNNNININNNSNNNGYFESYERKPQKLSESLQGGYSNMGQMTHLPPQYPKQSLVSSCSNSMEKSLEINHSINGGGGFNLNRQTSSPAGFFGQPNTQNGYTLMRGIGSFRVGSGTNGESGPRSGRLGMNHLPRIPEIQNENVKETSPDDVKFRNHDVEFDTPTGFVSWSDSGSDASHLSQTGGLSQPPMLTHHLSLPKTSTEMAAIEKLLQFQDTVPCKVRAKRGFATHPRSIAERERRNRISERMRKLQELVPNMDKQTNTADMLDLAVDYIKGLQDEFKVLSDCRAKCRCVDLQ</sequence>
<dbReference type="Pfam" id="PF00010">
    <property type="entry name" value="HLH"/>
    <property type="match status" value="1"/>
</dbReference>
<proteinExistence type="predicted"/>
<organism evidence="8 9">
    <name type="scientific">Saponaria officinalis</name>
    <name type="common">Common soapwort</name>
    <name type="synonym">Lychnis saponaria</name>
    <dbReference type="NCBI Taxonomy" id="3572"/>
    <lineage>
        <taxon>Eukaryota</taxon>
        <taxon>Viridiplantae</taxon>
        <taxon>Streptophyta</taxon>
        <taxon>Embryophyta</taxon>
        <taxon>Tracheophyta</taxon>
        <taxon>Spermatophyta</taxon>
        <taxon>Magnoliopsida</taxon>
        <taxon>eudicotyledons</taxon>
        <taxon>Gunneridae</taxon>
        <taxon>Pentapetalae</taxon>
        <taxon>Caryophyllales</taxon>
        <taxon>Caryophyllaceae</taxon>
        <taxon>Caryophylleae</taxon>
        <taxon>Saponaria</taxon>
    </lineage>
</organism>
<comment type="subcellular location">
    <subcellularLocation>
        <location evidence="1">Nucleus</location>
    </subcellularLocation>
</comment>
<dbReference type="GO" id="GO:0046983">
    <property type="term" value="F:protein dimerization activity"/>
    <property type="evidence" value="ECO:0007669"/>
    <property type="project" value="InterPro"/>
</dbReference>
<dbReference type="PROSITE" id="PS50888">
    <property type="entry name" value="BHLH"/>
    <property type="match status" value="1"/>
</dbReference>
<evidence type="ECO:0000313" key="8">
    <source>
        <dbReference type="EMBL" id="KAK9671536.1"/>
    </source>
</evidence>
<keyword evidence="4" id="KW-0804">Transcription</keyword>